<dbReference type="EC" id="3.5.1.-" evidence="2"/>
<dbReference type="SUPFAM" id="SSF102588">
    <property type="entry name" value="LmbE-like"/>
    <property type="match status" value="1"/>
</dbReference>
<sequence length="247" mass="26925">MIAIEELGTILSVWAHPDDETYLAAGIMAAARDNGQRVVCVTASAGEMGTDDAVTWPPQRLGRVRRWEAAAAMAVLGVTEHRVDDFPDGEFPLHDLAGNAWAADLLDEVKPDTILTFGPEGMTFHLDHIAVHRWITRAWHAANRPGRLLYAVPSAEKLARFMPLYEEWNMYMSPLRPVGVPAAEIPLNHVLAGPDLDRKVAALRAMPTQTGALTAAIDERLLHDLVADECFVPAGDLRESVVAGHGC</sequence>
<dbReference type="Pfam" id="PF02585">
    <property type="entry name" value="PIG-L"/>
    <property type="match status" value="1"/>
</dbReference>
<dbReference type="InterPro" id="IPR003737">
    <property type="entry name" value="GlcNAc_PI_deacetylase-related"/>
</dbReference>
<protein>
    <submittedName>
        <fullName evidence="2">PIG-L deacetylase family protein</fullName>
        <ecNumber evidence="2">3.5.1.-</ecNumber>
    </submittedName>
</protein>
<organism evidence="2 3">
    <name type="scientific">Nocardia lasii</name>
    <dbReference type="NCBI Taxonomy" id="1616107"/>
    <lineage>
        <taxon>Bacteria</taxon>
        <taxon>Bacillati</taxon>
        <taxon>Actinomycetota</taxon>
        <taxon>Actinomycetes</taxon>
        <taxon>Mycobacteriales</taxon>
        <taxon>Nocardiaceae</taxon>
        <taxon>Nocardia</taxon>
    </lineage>
</organism>
<gene>
    <name evidence="2" type="ORF">ACFP3H_01860</name>
</gene>
<keyword evidence="2" id="KW-0378">Hydrolase</keyword>
<evidence type="ECO:0000313" key="3">
    <source>
        <dbReference type="Proteomes" id="UP001596223"/>
    </source>
</evidence>
<proteinExistence type="predicted"/>
<dbReference type="InterPro" id="IPR024078">
    <property type="entry name" value="LmbE-like_dom_sf"/>
</dbReference>
<dbReference type="Gene3D" id="3.40.50.10320">
    <property type="entry name" value="LmbE-like"/>
    <property type="match status" value="1"/>
</dbReference>
<keyword evidence="1" id="KW-0862">Zinc</keyword>
<dbReference type="GO" id="GO:0016787">
    <property type="term" value="F:hydrolase activity"/>
    <property type="evidence" value="ECO:0007669"/>
    <property type="project" value="UniProtKB-KW"/>
</dbReference>
<keyword evidence="3" id="KW-1185">Reference proteome</keyword>
<dbReference type="PANTHER" id="PTHR12993:SF11">
    <property type="entry name" value="N-ACETYLGLUCOSAMINYL-PHOSPHATIDYLINOSITOL DE-N-ACETYLASE"/>
    <property type="match status" value="1"/>
</dbReference>
<comment type="caution">
    <text evidence="2">The sequence shown here is derived from an EMBL/GenBank/DDBJ whole genome shotgun (WGS) entry which is preliminary data.</text>
</comment>
<dbReference type="RefSeq" id="WP_378598518.1">
    <property type="nucleotide sequence ID" value="NZ_JBHSQN010000001.1"/>
</dbReference>
<dbReference type="Proteomes" id="UP001596223">
    <property type="component" value="Unassembled WGS sequence"/>
</dbReference>
<reference evidence="3" key="1">
    <citation type="journal article" date="2019" name="Int. J. Syst. Evol. Microbiol.">
        <title>The Global Catalogue of Microorganisms (GCM) 10K type strain sequencing project: providing services to taxonomists for standard genome sequencing and annotation.</title>
        <authorList>
            <consortium name="The Broad Institute Genomics Platform"/>
            <consortium name="The Broad Institute Genome Sequencing Center for Infectious Disease"/>
            <person name="Wu L."/>
            <person name="Ma J."/>
        </authorList>
    </citation>
    <scope>NUCLEOTIDE SEQUENCE [LARGE SCALE GENOMIC DNA]</scope>
    <source>
        <strain evidence="3">CCUG 36956</strain>
    </source>
</reference>
<dbReference type="EMBL" id="JBHSQN010000001">
    <property type="protein sequence ID" value="MFC6009787.1"/>
    <property type="molecule type" value="Genomic_DNA"/>
</dbReference>
<evidence type="ECO:0000256" key="1">
    <source>
        <dbReference type="ARBA" id="ARBA00022833"/>
    </source>
</evidence>
<accession>A0ABW1JLM4</accession>
<evidence type="ECO:0000313" key="2">
    <source>
        <dbReference type="EMBL" id="MFC6009787.1"/>
    </source>
</evidence>
<dbReference type="PANTHER" id="PTHR12993">
    <property type="entry name" value="N-ACETYLGLUCOSAMINYL-PHOSPHATIDYLINOSITOL DE-N-ACETYLASE-RELATED"/>
    <property type="match status" value="1"/>
</dbReference>
<name>A0ABW1JLM4_9NOCA</name>